<dbReference type="PANTHER" id="PTHR22730">
    <property type="entry name" value="PROMININ PROM PROTEIN"/>
    <property type="match status" value="1"/>
</dbReference>
<dbReference type="InterPro" id="IPR008795">
    <property type="entry name" value="Prominin"/>
</dbReference>
<dbReference type="EMBL" id="MRZV01000275">
    <property type="protein sequence ID" value="PIK53713.1"/>
    <property type="molecule type" value="Genomic_DNA"/>
</dbReference>
<keyword evidence="6" id="KW-0325">Glycoprotein</keyword>
<comment type="similarity">
    <text evidence="2">Belongs to the prominin family.</text>
</comment>
<reference evidence="8 9" key="1">
    <citation type="journal article" date="2017" name="PLoS Biol.">
        <title>The sea cucumber genome provides insights into morphological evolution and visceral regeneration.</title>
        <authorList>
            <person name="Zhang X."/>
            <person name="Sun L."/>
            <person name="Yuan J."/>
            <person name="Sun Y."/>
            <person name="Gao Y."/>
            <person name="Zhang L."/>
            <person name="Li S."/>
            <person name="Dai H."/>
            <person name="Hamel J.F."/>
            <person name="Liu C."/>
            <person name="Yu Y."/>
            <person name="Liu S."/>
            <person name="Lin W."/>
            <person name="Guo K."/>
            <person name="Jin S."/>
            <person name="Xu P."/>
            <person name="Storey K.B."/>
            <person name="Huan P."/>
            <person name="Zhang T."/>
            <person name="Zhou Y."/>
            <person name="Zhang J."/>
            <person name="Lin C."/>
            <person name="Li X."/>
            <person name="Xing L."/>
            <person name="Huo D."/>
            <person name="Sun M."/>
            <person name="Wang L."/>
            <person name="Mercier A."/>
            <person name="Li F."/>
            <person name="Yang H."/>
            <person name="Xiang J."/>
        </authorList>
    </citation>
    <scope>NUCLEOTIDE SEQUENCE [LARGE SCALE GENOMIC DNA]</scope>
    <source>
        <strain evidence="8">Shaxun</strain>
        <tissue evidence="8">Muscle</tissue>
    </source>
</reference>
<name>A0A2G8L0B4_STIJA</name>
<dbReference type="PROSITE" id="PS51257">
    <property type="entry name" value="PROKAR_LIPOPROTEIN"/>
    <property type="match status" value="1"/>
</dbReference>
<evidence type="ECO:0000313" key="8">
    <source>
        <dbReference type="EMBL" id="PIK53713.1"/>
    </source>
</evidence>
<comment type="caution">
    <text evidence="8">The sequence shown here is derived from an EMBL/GenBank/DDBJ whole genome shotgun (WGS) entry which is preliminary data.</text>
</comment>
<evidence type="ECO:0000256" key="5">
    <source>
        <dbReference type="ARBA" id="ARBA00023136"/>
    </source>
</evidence>
<feature type="chain" id="PRO_5013802391" evidence="7">
    <location>
        <begin position="30"/>
        <end position="346"/>
    </location>
</feature>
<organism evidence="8 9">
    <name type="scientific">Stichopus japonicus</name>
    <name type="common">Sea cucumber</name>
    <dbReference type="NCBI Taxonomy" id="307972"/>
    <lineage>
        <taxon>Eukaryota</taxon>
        <taxon>Metazoa</taxon>
        <taxon>Echinodermata</taxon>
        <taxon>Eleutherozoa</taxon>
        <taxon>Echinozoa</taxon>
        <taxon>Holothuroidea</taxon>
        <taxon>Aspidochirotacea</taxon>
        <taxon>Aspidochirotida</taxon>
        <taxon>Stichopodidae</taxon>
        <taxon>Apostichopus</taxon>
    </lineage>
</organism>
<keyword evidence="3" id="KW-0812">Transmembrane</keyword>
<evidence type="ECO:0000256" key="6">
    <source>
        <dbReference type="ARBA" id="ARBA00023180"/>
    </source>
</evidence>
<accession>A0A2G8L0B4</accession>
<evidence type="ECO:0000256" key="2">
    <source>
        <dbReference type="ARBA" id="ARBA00006058"/>
    </source>
</evidence>
<feature type="signal peptide" evidence="7">
    <location>
        <begin position="1"/>
        <end position="29"/>
    </location>
</feature>
<evidence type="ECO:0000313" key="9">
    <source>
        <dbReference type="Proteomes" id="UP000230750"/>
    </source>
</evidence>
<evidence type="ECO:0000256" key="3">
    <source>
        <dbReference type="ARBA" id="ARBA00022692"/>
    </source>
</evidence>
<gene>
    <name evidence="8" type="ORF">BSL78_09382</name>
</gene>
<evidence type="ECO:0000256" key="7">
    <source>
        <dbReference type="SAM" id="SignalP"/>
    </source>
</evidence>
<dbReference type="GO" id="GO:0016324">
    <property type="term" value="C:apical plasma membrane"/>
    <property type="evidence" value="ECO:0007669"/>
    <property type="project" value="TreeGrafter"/>
</dbReference>
<keyword evidence="4" id="KW-1133">Transmembrane helix</keyword>
<dbReference type="PANTHER" id="PTHR22730:SF1">
    <property type="entry name" value="PROMININ-LIKE PROTEIN"/>
    <property type="match status" value="1"/>
</dbReference>
<evidence type="ECO:0000256" key="4">
    <source>
        <dbReference type="ARBA" id="ARBA00022989"/>
    </source>
</evidence>
<keyword evidence="9" id="KW-1185">Reference proteome</keyword>
<dbReference type="AlphaFoldDB" id="A0A2G8L0B4"/>
<evidence type="ECO:0000256" key="1">
    <source>
        <dbReference type="ARBA" id="ARBA00004141"/>
    </source>
</evidence>
<dbReference type="GO" id="GO:0005902">
    <property type="term" value="C:microvillus"/>
    <property type="evidence" value="ECO:0007669"/>
    <property type="project" value="TreeGrafter"/>
</dbReference>
<keyword evidence="7" id="KW-0732">Signal</keyword>
<comment type="subcellular location">
    <subcellularLocation>
        <location evidence="1">Membrane</location>
        <topology evidence="1">Multi-pass membrane protein</topology>
    </subcellularLocation>
</comment>
<dbReference type="GO" id="GO:0005929">
    <property type="term" value="C:cilium"/>
    <property type="evidence" value="ECO:0007669"/>
    <property type="project" value="TreeGrafter"/>
</dbReference>
<dbReference type="Proteomes" id="UP000230750">
    <property type="component" value="Unassembled WGS sequence"/>
</dbReference>
<dbReference type="GO" id="GO:0015485">
    <property type="term" value="F:cholesterol binding"/>
    <property type="evidence" value="ECO:0007669"/>
    <property type="project" value="TreeGrafter"/>
</dbReference>
<protein>
    <submittedName>
        <fullName evidence="8">Uncharacterized protein</fullName>
    </submittedName>
</protein>
<proteinExistence type="inferred from homology"/>
<keyword evidence="5" id="KW-0472">Membrane</keyword>
<dbReference type="GO" id="GO:0009986">
    <property type="term" value="C:cell surface"/>
    <property type="evidence" value="ECO:0007669"/>
    <property type="project" value="TreeGrafter"/>
</dbReference>
<sequence length="346" mass="39705">MINCFKGCIWTTTVFSFFVIASLLSSCRANEDHHDEQDFNWLSDASQYNLVNNTIDNDWRYNFLVETGEYLVRLLVPESFPWGEYRPYEVRYRNKFNVRWSRNGYCLTGVNNVRAAIAYHFRDSDAPSDLSSNRWDLFLSLPLLWICTLLDKPVQTKLVESSFDLGYTVLYTAYDIETFSDNIVKDLNQLAYDDFDGFTDEILDRLDGADEEISDPFLRETYSHFDAIADHLDNFLNELELFTLENNTFGEINQTINRILTGSEDLEIELDNVAANLTDIKTDCLADPIRAGLGVCDSLPDPNELEVSLDLTQLTSISDRLDPLLIFDSTNSTITVVFDLLNEVIN</sequence>
<dbReference type="GO" id="GO:0071914">
    <property type="term" value="C:prominosome"/>
    <property type="evidence" value="ECO:0007669"/>
    <property type="project" value="TreeGrafter"/>
</dbReference>